<dbReference type="Gene3D" id="1.20.5.1700">
    <property type="match status" value="1"/>
</dbReference>
<dbReference type="Ensembl" id="ENSSSCT00060020443.1">
    <property type="protein sequence ID" value="ENSSSCP00060008370.1"/>
    <property type="gene ID" value="ENSSSCG00060015371.1"/>
</dbReference>
<dbReference type="PANTHER" id="PTHR14199:SF29">
    <property type="entry name" value="NEUROBLASTOMA BREAKPOINT FAMILY MEMBER 4-RELATED"/>
    <property type="match status" value="1"/>
</dbReference>
<dbReference type="Proteomes" id="UP000694725">
    <property type="component" value="Unplaced"/>
</dbReference>
<evidence type="ECO:0000256" key="1">
    <source>
        <dbReference type="SAM" id="Coils"/>
    </source>
</evidence>
<evidence type="ECO:0000313" key="3">
    <source>
        <dbReference type="Proteomes" id="UP000694725"/>
    </source>
</evidence>
<dbReference type="Proteomes" id="UP000694570">
    <property type="component" value="Unplaced"/>
</dbReference>
<dbReference type="PANTHER" id="PTHR14199">
    <property type="entry name" value="NEUROBLASTOMA BREAKPOINT FAMILY MEMBER 6-LIKE PROTEIN"/>
    <property type="match status" value="1"/>
</dbReference>
<dbReference type="Ensembl" id="ENSSSCT00030097388.1">
    <property type="protein sequence ID" value="ENSSSCP00030044872.1"/>
    <property type="gene ID" value="ENSSSCG00030069616.1"/>
</dbReference>
<dbReference type="Proteomes" id="UP000694571">
    <property type="component" value="Unplaced"/>
</dbReference>
<organism evidence="2 3">
    <name type="scientific">Sus scrofa</name>
    <name type="common">Pig</name>
    <dbReference type="NCBI Taxonomy" id="9823"/>
    <lineage>
        <taxon>Eukaryota</taxon>
        <taxon>Metazoa</taxon>
        <taxon>Chordata</taxon>
        <taxon>Craniata</taxon>
        <taxon>Vertebrata</taxon>
        <taxon>Euteleostomi</taxon>
        <taxon>Mammalia</taxon>
        <taxon>Eutheria</taxon>
        <taxon>Laurasiatheria</taxon>
        <taxon>Artiodactyla</taxon>
        <taxon>Suina</taxon>
        <taxon>Suidae</taxon>
        <taxon>Sus</taxon>
    </lineage>
</organism>
<dbReference type="AlphaFoldDB" id="A0A8D1Z204"/>
<evidence type="ECO:0008006" key="4">
    <source>
        <dbReference type="Google" id="ProtNLM"/>
    </source>
</evidence>
<protein>
    <recommendedName>
        <fullName evidence="4">Neuroblastoma breakpoint family member 5</fullName>
    </recommendedName>
</protein>
<reference evidence="2" key="1">
    <citation type="submission" date="2025-05" db="UniProtKB">
        <authorList>
            <consortium name="Ensembl"/>
        </authorList>
    </citation>
    <scope>IDENTIFICATION</scope>
</reference>
<feature type="coiled-coil region" evidence="1">
    <location>
        <begin position="14"/>
        <end position="41"/>
    </location>
</feature>
<name>A0A8D1Z204_PIG</name>
<dbReference type="Ensembl" id="ENSSSCT00050013690.1">
    <property type="protein sequence ID" value="ENSSSCP00050005652.1"/>
    <property type="gene ID" value="ENSSSCG00050010175.1"/>
</dbReference>
<dbReference type="InterPro" id="IPR055306">
    <property type="entry name" value="NBPF"/>
</dbReference>
<dbReference type="Proteomes" id="UP000694724">
    <property type="component" value="Unplaced"/>
</dbReference>
<accession>A0A8D1Z204</accession>
<proteinExistence type="predicted"/>
<keyword evidence="1" id="KW-0175">Coiled coil</keyword>
<dbReference type="Ensembl" id="ENSSSCT00065070209.1">
    <property type="protein sequence ID" value="ENSSSCP00065030594.1"/>
    <property type="gene ID" value="ENSSSCG00065051271.1"/>
</dbReference>
<dbReference type="Ensembl" id="ENSSSCT00055011768.1">
    <property type="protein sequence ID" value="ENSSSCP00055009312.1"/>
    <property type="gene ID" value="ENSSSCG00055006079.1"/>
</dbReference>
<dbReference type="Proteomes" id="UP000694723">
    <property type="component" value="Unplaced"/>
</dbReference>
<evidence type="ECO:0000313" key="2">
    <source>
        <dbReference type="Ensembl" id="ENSSSCP00065030594.1"/>
    </source>
</evidence>
<sequence length="98" mass="11345">MAVSLGPSSDLRAQHKLMRENQELQRQLAQSKQDFRDLREKFLVSEATAYSLANQLQKYQCEGHRDIIESVLGEKLEFKVVKLAERLAEDPALAKRFR</sequence>